<feature type="transmembrane region" description="Helical" evidence="1">
    <location>
        <begin position="224"/>
        <end position="244"/>
    </location>
</feature>
<keyword evidence="1" id="KW-1133">Transmembrane helix</keyword>
<feature type="signal peptide" evidence="2">
    <location>
        <begin position="1"/>
        <end position="27"/>
    </location>
</feature>
<gene>
    <name evidence="3" type="ORF">H9890_06210</name>
</gene>
<proteinExistence type="predicted"/>
<comment type="caution">
    <text evidence="3">The sequence shown here is derived from an EMBL/GenBank/DDBJ whole genome shotgun (WGS) entry which is preliminary data.</text>
</comment>
<feature type="transmembrane region" description="Helical" evidence="1">
    <location>
        <begin position="199"/>
        <end position="218"/>
    </location>
</feature>
<reference evidence="3" key="1">
    <citation type="journal article" date="2021" name="PeerJ">
        <title>Extensive microbial diversity within the chicken gut microbiome revealed by metagenomics and culture.</title>
        <authorList>
            <person name="Gilroy R."/>
            <person name="Ravi A."/>
            <person name="Getino M."/>
            <person name="Pursley I."/>
            <person name="Horton D.L."/>
            <person name="Alikhan N.F."/>
            <person name="Baker D."/>
            <person name="Gharbi K."/>
            <person name="Hall N."/>
            <person name="Watson M."/>
            <person name="Adriaenssens E.M."/>
            <person name="Foster-Nyarko E."/>
            <person name="Jarju S."/>
            <person name="Secka A."/>
            <person name="Antonio M."/>
            <person name="Oren A."/>
            <person name="Chaudhuri R.R."/>
            <person name="La Ragione R."/>
            <person name="Hildebrand F."/>
            <person name="Pallen M.J."/>
        </authorList>
    </citation>
    <scope>NUCLEOTIDE SEQUENCE</scope>
    <source>
        <strain evidence="3">ChiHcolR34-3080</strain>
    </source>
</reference>
<keyword evidence="1" id="KW-0472">Membrane</keyword>
<reference evidence="3" key="2">
    <citation type="submission" date="2021-04" db="EMBL/GenBank/DDBJ databases">
        <authorList>
            <person name="Gilroy R."/>
        </authorList>
    </citation>
    <scope>NUCLEOTIDE SEQUENCE</scope>
    <source>
        <strain evidence="3">ChiHcolR34-3080</strain>
    </source>
</reference>
<feature type="chain" id="PRO_5039565358" evidence="2">
    <location>
        <begin position="28"/>
        <end position="282"/>
    </location>
</feature>
<sequence>MTAWKRTWCRFLLVLTLAMGLALPAAADVGPKPSVEVVLQGLEGQRCYVTLLADRKGSGPWSVEHDYSDWMGDRAAWEAFAGYDIPKGWYFWGEYADCTETGRFVWSYYPPVRFYILAWLPDSGRFVRSETPVERYAFDSRFTATVSGETFTVARSYDYAGAAAGLLGRAALTVAIETAAGWLLFGLRRRDQLALILKVNLATQLALNLLLGLAAYGSGPMLAALVYIPLEAAVFGAEGAVYARRMPWPEGSRPHPWLYSLGANAISFAAGWALAGYGLPGL</sequence>
<evidence type="ECO:0000256" key="2">
    <source>
        <dbReference type="SAM" id="SignalP"/>
    </source>
</evidence>
<accession>A0A9D1Q996</accession>
<evidence type="ECO:0000256" key="1">
    <source>
        <dbReference type="SAM" id="Phobius"/>
    </source>
</evidence>
<dbReference type="Proteomes" id="UP000823933">
    <property type="component" value="Unassembled WGS sequence"/>
</dbReference>
<name>A0A9D1Q996_9FIRM</name>
<feature type="transmembrane region" description="Helical" evidence="1">
    <location>
        <begin position="256"/>
        <end position="279"/>
    </location>
</feature>
<dbReference type="AlphaFoldDB" id="A0A9D1Q996"/>
<keyword evidence="2" id="KW-0732">Signal</keyword>
<evidence type="ECO:0000313" key="4">
    <source>
        <dbReference type="Proteomes" id="UP000823933"/>
    </source>
</evidence>
<organism evidence="3 4">
    <name type="scientific">Candidatus Faecalibacterium intestinigallinarum</name>
    <dbReference type="NCBI Taxonomy" id="2838581"/>
    <lineage>
        <taxon>Bacteria</taxon>
        <taxon>Bacillati</taxon>
        <taxon>Bacillota</taxon>
        <taxon>Clostridia</taxon>
        <taxon>Eubacteriales</taxon>
        <taxon>Oscillospiraceae</taxon>
        <taxon>Faecalibacterium</taxon>
    </lineage>
</organism>
<protein>
    <submittedName>
        <fullName evidence="3">Uncharacterized protein</fullName>
    </submittedName>
</protein>
<keyword evidence="1" id="KW-0812">Transmembrane</keyword>
<feature type="transmembrane region" description="Helical" evidence="1">
    <location>
        <begin position="166"/>
        <end position="187"/>
    </location>
</feature>
<evidence type="ECO:0000313" key="3">
    <source>
        <dbReference type="EMBL" id="HIW08977.1"/>
    </source>
</evidence>
<dbReference type="EMBL" id="DXHQ01000074">
    <property type="protein sequence ID" value="HIW08977.1"/>
    <property type="molecule type" value="Genomic_DNA"/>
</dbReference>